<organism evidence="1 2">
    <name type="scientific">Ophiocordyceps australis</name>
    <dbReference type="NCBI Taxonomy" id="1399860"/>
    <lineage>
        <taxon>Eukaryota</taxon>
        <taxon>Fungi</taxon>
        <taxon>Dikarya</taxon>
        <taxon>Ascomycota</taxon>
        <taxon>Pezizomycotina</taxon>
        <taxon>Sordariomycetes</taxon>
        <taxon>Hypocreomycetidae</taxon>
        <taxon>Hypocreales</taxon>
        <taxon>Ophiocordycipitaceae</taxon>
        <taxon>Ophiocordyceps</taxon>
    </lineage>
</organism>
<name>A0A2C5YRS8_9HYPO</name>
<sequence>MPSPGSRHSLRGPSIRYVQRFVPAAAQKIFRGNQFLTNPEGRDFLLRHGLEPDNGKMPLFAPNKVIRELIKAAQISLAFSPSYFIHPFDLVYFGAKGHPLAAMTMSRYTRKIRDHSLWIMTTSVMVQSPVVRDVARSRLTTALHGHLRGRGYTMGTGRGPGREIQGTLWLINHNPAASLKISADVLTCEIAQALDLEYGSEII</sequence>
<comment type="caution">
    <text evidence="1">The sequence shown here is derived from an EMBL/GenBank/DDBJ whole genome shotgun (WGS) entry which is preliminary data.</text>
</comment>
<gene>
    <name evidence="1" type="ORF">CDD82_7254</name>
</gene>
<evidence type="ECO:0000313" key="1">
    <source>
        <dbReference type="EMBL" id="PHH70230.1"/>
    </source>
</evidence>
<protein>
    <submittedName>
        <fullName evidence="1">Uncharacterized protein</fullName>
    </submittedName>
</protein>
<dbReference type="OrthoDB" id="5124663at2759"/>
<proteinExistence type="predicted"/>
<reference evidence="1 2" key="1">
    <citation type="submission" date="2017-06" db="EMBL/GenBank/DDBJ databases">
        <title>Ant-infecting Ophiocordyceps genomes reveal a high diversity of potential behavioral manipulation genes and a possible major role for enterotoxins.</title>
        <authorList>
            <person name="De Bekker C."/>
            <person name="Evans H.C."/>
            <person name="Brachmann A."/>
            <person name="Hughes D.P."/>
        </authorList>
    </citation>
    <scope>NUCLEOTIDE SEQUENCE [LARGE SCALE GENOMIC DNA]</scope>
    <source>
        <strain evidence="1 2">1348a</strain>
    </source>
</reference>
<dbReference type="Proteomes" id="UP000224854">
    <property type="component" value="Unassembled WGS sequence"/>
</dbReference>
<keyword evidence="2" id="KW-1185">Reference proteome</keyword>
<accession>A0A2C5YRS8</accession>
<evidence type="ECO:0000313" key="2">
    <source>
        <dbReference type="Proteomes" id="UP000224854"/>
    </source>
</evidence>
<dbReference type="EMBL" id="NJEU01000826">
    <property type="protein sequence ID" value="PHH70230.1"/>
    <property type="molecule type" value="Genomic_DNA"/>
</dbReference>
<dbReference type="AlphaFoldDB" id="A0A2C5YRS8"/>